<name>A0A395IPA9_9HELO</name>
<gene>
    <name evidence="2" type="ORF">DID88_010332</name>
</gene>
<reference evidence="2 3" key="1">
    <citation type="submission" date="2018-06" db="EMBL/GenBank/DDBJ databases">
        <title>Genome Sequence of the Brown Rot Fungal Pathogen Monilinia fructigena.</title>
        <authorList>
            <person name="Landi L."/>
            <person name="De Miccolis Angelini R.M."/>
            <person name="Pollastro S."/>
            <person name="Abate D."/>
            <person name="Faretra F."/>
            <person name="Romanazzi G."/>
        </authorList>
    </citation>
    <scope>NUCLEOTIDE SEQUENCE [LARGE SCALE GENOMIC DNA]</scope>
    <source>
        <strain evidence="2 3">Mfrg269</strain>
    </source>
</reference>
<evidence type="ECO:0000313" key="3">
    <source>
        <dbReference type="Proteomes" id="UP000249056"/>
    </source>
</evidence>
<dbReference type="PANTHER" id="PTHR38122">
    <property type="entry name" value="GLYCOPROTEIN X"/>
    <property type="match status" value="1"/>
</dbReference>
<dbReference type="PANTHER" id="PTHR38122:SF1">
    <property type="entry name" value="GLYCOPROTEIN X"/>
    <property type="match status" value="1"/>
</dbReference>
<comment type="caution">
    <text evidence="2">The sequence shown here is derived from an EMBL/GenBank/DDBJ whole genome shotgun (WGS) entry which is preliminary data.</text>
</comment>
<keyword evidence="3" id="KW-1185">Reference proteome</keyword>
<dbReference type="AlphaFoldDB" id="A0A395IPA9"/>
<dbReference type="Proteomes" id="UP000249056">
    <property type="component" value="Unassembled WGS sequence"/>
</dbReference>
<feature type="signal peptide" evidence="1">
    <location>
        <begin position="1"/>
        <end position="20"/>
    </location>
</feature>
<accession>A0A395IPA9</accession>
<evidence type="ECO:0000313" key="2">
    <source>
        <dbReference type="EMBL" id="RAL61253.1"/>
    </source>
</evidence>
<sequence length="1002" mass="106544">MVSKYWIGVLIAGLIGVSQGQYLNTTTAIAAPLTPEGHGHQSTCDPKTVTITAPGGGYGSFPTKTITEIFISVSTTTCYERTTIEKPTTIVSISTSTAYQNQTTTRTITSNVGGGYGPGTTVTETITVSASATTSPSGGYPYGGTTITQTVTQNQTITRTVGGYQIQTITEKTTETDFITTTASDYVSATITTTDFVTITNATTASYTKTDLLTTTRDFNFTSTKETTSFVWKTTVLTDVITSSIPYTTTLINSYGYPVTITKWSITTSTQKYTSIYSITKTLPPVTRIRTETITCTTSIPYTITTTLSGYQLTVTSWKSTTFVSTSIAYETTTLISSTVEYVPSVTTVDHTIPTTVDHSYTSVSTETFNTSYPVTVISDHYSTYTQWTTVTSERLSTLTSSIIVPTTTTQISDVLIPTTVVLEVLVPTTIVSSYLSTLTRNISTSYPYTVYKTIIIIKIISTSIYIPTTVVSRITTSETTTATETTTASFTETDLETTTASFTVTDFTTTTTTLVSTTTFTSISSITLPPATITSTVSGERVTSWPNFDHFNFSGSLTTLTLPGSTSFFITVSGPTITSNIYVTTSLISSILGSLTTITQPGSTLVVSLPGSTSTLTVSGPTVSLPGSLTTITLPGSTSVQTIPGPTVISSILGSLTTITQPGNTLIVTLPGQTSGSTLTVSLPGSTLTLPGSNHTWSNGNSTRLDYYSTRISHHLPGQTAIIQGSTFTAPGETVTLPVSVITLPGSVSTLPAYVTGPGSTVTVTELITCPSPTNVGSVTPQDSSSSAVFGCSPGYVCNPPKPDHCALWADPPAEDYLCEAKYCIPAPNTTDVYWPKNQTGYYPPTAGYFNLNPNAFGLSFGIFIERRSSLRSSLVNEGSEVVKTFTTGDWTSQTGISHYPAVTQTGLSTSALASPSSHARRGLYLDFSVDKESPNLPQNISTSSQNATPVSHPQFAIQPVTIAILKLSKWENHTALCNQTRHSHPIIHLAKLVSKRTVTM</sequence>
<evidence type="ECO:0000256" key="1">
    <source>
        <dbReference type="SAM" id="SignalP"/>
    </source>
</evidence>
<proteinExistence type="predicted"/>
<keyword evidence="1" id="KW-0732">Signal</keyword>
<organism evidence="2 3">
    <name type="scientific">Monilinia fructigena</name>
    <dbReference type="NCBI Taxonomy" id="38457"/>
    <lineage>
        <taxon>Eukaryota</taxon>
        <taxon>Fungi</taxon>
        <taxon>Dikarya</taxon>
        <taxon>Ascomycota</taxon>
        <taxon>Pezizomycotina</taxon>
        <taxon>Leotiomycetes</taxon>
        <taxon>Helotiales</taxon>
        <taxon>Sclerotiniaceae</taxon>
        <taxon>Monilinia</taxon>
    </lineage>
</organism>
<dbReference type="EMBL" id="QKRW01000033">
    <property type="protein sequence ID" value="RAL61253.1"/>
    <property type="molecule type" value="Genomic_DNA"/>
</dbReference>
<feature type="chain" id="PRO_5017225564" evidence="1">
    <location>
        <begin position="21"/>
        <end position="1002"/>
    </location>
</feature>
<protein>
    <submittedName>
        <fullName evidence="2">Uncharacterized protein</fullName>
    </submittedName>
</protein>
<dbReference type="OrthoDB" id="5414836at2759"/>